<organism evidence="2 3">
    <name type="scientific">Symmachiella dynata</name>
    <dbReference type="NCBI Taxonomy" id="2527995"/>
    <lineage>
        <taxon>Bacteria</taxon>
        <taxon>Pseudomonadati</taxon>
        <taxon>Planctomycetota</taxon>
        <taxon>Planctomycetia</taxon>
        <taxon>Planctomycetales</taxon>
        <taxon>Planctomycetaceae</taxon>
        <taxon>Symmachiella</taxon>
    </lineage>
</organism>
<dbReference type="Proteomes" id="UP000319383">
    <property type="component" value="Chromosome"/>
</dbReference>
<dbReference type="PANTHER" id="PTHR21621:SF0">
    <property type="entry name" value="BETA-CITRYLGLUTAMATE SYNTHASE B-RELATED"/>
    <property type="match status" value="1"/>
</dbReference>
<reference evidence="2 3" key="1">
    <citation type="submission" date="2019-02" db="EMBL/GenBank/DDBJ databases">
        <title>Deep-cultivation of Planctomycetes and their phenomic and genomic characterization uncovers novel biology.</title>
        <authorList>
            <person name="Wiegand S."/>
            <person name="Jogler M."/>
            <person name="Boedeker C."/>
            <person name="Pinto D."/>
            <person name="Vollmers J."/>
            <person name="Rivas-Marin E."/>
            <person name="Kohn T."/>
            <person name="Peeters S.H."/>
            <person name="Heuer A."/>
            <person name="Rast P."/>
            <person name="Oberbeckmann S."/>
            <person name="Bunk B."/>
            <person name="Jeske O."/>
            <person name="Meyerdierks A."/>
            <person name="Storesund J.E."/>
            <person name="Kallscheuer N."/>
            <person name="Luecker S."/>
            <person name="Lage O.M."/>
            <person name="Pohl T."/>
            <person name="Merkel B.J."/>
            <person name="Hornburger P."/>
            <person name="Mueller R.-W."/>
            <person name="Bruemmer F."/>
            <person name="Labrenz M."/>
            <person name="Spormann A.M."/>
            <person name="Op den Camp H."/>
            <person name="Overmann J."/>
            <person name="Amann R."/>
            <person name="Jetten M.S.M."/>
            <person name="Mascher T."/>
            <person name="Medema M.H."/>
            <person name="Devos D.P."/>
            <person name="Kaster A.-K."/>
            <person name="Ovreas L."/>
            <person name="Rohde M."/>
            <person name="Galperin M.Y."/>
            <person name="Jogler C."/>
        </authorList>
    </citation>
    <scope>NUCLEOTIDE SEQUENCE [LARGE SCALE GENOMIC DNA]</scope>
    <source>
        <strain evidence="2 3">Mal52</strain>
    </source>
</reference>
<dbReference type="Pfam" id="PF02655">
    <property type="entry name" value="ATP-grasp_3"/>
    <property type="match status" value="1"/>
</dbReference>
<dbReference type="SUPFAM" id="SSF56059">
    <property type="entry name" value="Glutathione synthetase ATP-binding domain-like"/>
    <property type="match status" value="1"/>
</dbReference>
<accession>A0A517ZXM3</accession>
<dbReference type="GO" id="GO:0005524">
    <property type="term" value="F:ATP binding"/>
    <property type="evidence" value="ECO:0007669"/>
    <property type="project" value="InterPro"/>
</dbReference>
<dbReference type="RefSeq" id="WP_145379941.1">
    <property type="nucleotide sequence ID" value="NZ_CP036276.1"/>
</dbReference>
<protein>
    <recommendedName>
        <fullName evidence="1">ATP-grasp fold PylC-type domain-containing protein</fullName>
    </recommendedName>
</protein>
<dbReference type="KEGG" id="sdyn:Mal52_57360"/>
<dbReference type="GO" id="GO:0046872">
    <property type="term" value="F:metal ion binding"/>
    <property type="evidence" value="ECO:0007669"/>
    <property type="project" value="InterPro"/>
</dbReference>
<evidence type="ECO:0000313" key="3">
    <source>
        <dbReference type="Proteomes" id="UP000319383"/>
    </source>
</evidence>
<keyword evidence="3" id="KW-1185">Reference proteome</keyword>
<gene>
    <name evidence="2" type="ORF">Mal52_57360</name>
</gene>
<dbReference type="GO" id="GO:0005737">
    <property type="term" value="C:cytoplasm"/>
    <property type="evidence" value="ECO:0007669"/>
    <property type="project" value="TreeGrafter"/>
</dbReference>
<dbReference type="PANTHER" id="PTHR21621">
    <property type="entry name" value="RIBOSOMAL PROTEIN S6 MODIFICATION PROTEIN"/>
    <property type="match status" value="1"/>
</dbReference>
<feature type="domain" description="ATP-grasp fold PylC-type" evidence="1">
    <location>
        <begin position="155"/>
        <end position="234"/>
    </location>
</feature>
<proteinExistence type="predicted"/>
<dbReference type="AlphaFoldDB" id="A0A517ZXM3"/>
<dbReference type="EMBL" id="CP036276">
    <property type="protein sequence ID" value="QDU47208.1"/>
    <property type="molecule type" value="Genomic_DNA"/>
</dbReference>
<evidence type="ECO:0000313" key="2">
    <source>
        <dbReference type="EMBL" id="QDU47208.1"/>
    </source>
</evidence>
<dbReference type="InterPro" id="IPR003806">
    <property type="entry name" value="ATP-grasp_PylC-type"/>
</dbReference>
<name>A0A517ZXM3_9PLAN</name>
<sequence>MPNFASVPVQHYQWAGLDFMFDADGTPVLLEANRCSHMLWEYLLLYKNDMPFRHTAEVLNAADGPTCLMWRRNDPLPDADEDACWIAGHLRLHLDRELVICHVEDNQQDSHELLTRKGNRVRPGSIFRWWYDLPWSYERSGVRVINPNAAWVAVRDKLDCYTALKSATSFRVPRSFAVETPSEAAAILSAHPNLFERGYVIKPRVGFGGHGVQVADPHDPPQSFFGNHLLSERIIPQLRDGNFWDVRLFVMAGRYLGGVLRTSPGAVTNVFQGGTPQRLDDETAAALQAPALEAVQLLDAAAEAVHCLPHPPATDLTNVEY</sequence>
<dbReference type="GO" id="GO:0016879">
    <property type="term" value="F:ligase activity, forming carbon-nitrogen bonds"/>
    <property type="evidence" value="ECO:0007669"/>
    <property type="project" value="TreeGrafter"/>
</dbReference>
<evidence type="ECO:0000259" key="1">
    <source>
        <dbReference type="Pfam" id="PF02655"/>
    </source>
</evidence>